<keyword evidence="4" id="KW-0670">Pyruvate</keyword>
<sequence>MKKVLGGNDAVSQAVSVCDVEVISAYPITPQTSIIEKIADLIYAKQIKAQFIKVESEHSAMAACIGASIAGSRTFTATSSQGLLLMHEVLHWASGARLPIVLANANRAIAPGWNIWAEATDSLSQRDTGWVQLYAANSQEVYDFIIMAFAVAERALFPVMVCLDGFLLTHTKEPVEILEHETVKQLLPKIKRDTLDPANPKAYGALAFPKDYYIIKKGQHLDMLKVLDIFDNVSLEFKKITNRHYNPVEVYPKPDSQYSIVALGTLSQTARLAVDNLRKDDIDVNLVKINMLRPFPQQLLKQLLSDKKLIVVFDRDISHGKSGIVKDEIAGGLDLCNVVGFVGGLGGDKITESTIANAFLDAKNAQIKGLFL</sequence>
<name>A0A1G6QBR8_9BACT</name>
<dbReference type="RefSeq" id="WP_092129401.1">
    <property type="nucleotide sequence ID" value="NZ_FMYU01000011.1"/>
</dbReference>
<organism evidence="4 5">
    <name type="scientific">Desulfurella multipotens</name>
    <dbReference type="NCBI Taxonomy" id="79269"/>
    <lineage>
        <taxon>Bacteria</taxon>
        <taxon>Pseudomonadati</taxon>
        <taxon>Campylobacterota</taxon>
        <taxon>Desulfurellia</taxon>
        <taxon>Desulfurellales</taxon>
        <taxon>Desulfurellaceae</taxon>
        <taxon>Desulfurella</taxon>
    </lineage>
</organism>
<dbReference type="Gene3D" id="3.40.50.920">
    <property type="match status" value="1"/>
</dbReference>
<accession>A0A1G6QBR8</accession>
<dbReference type="InterPro" id="IPR002880">
    <property type="entry name" value="Pyrv_Fd/Flavodoxin_OxRdtase_N"/>
</dbReference>
<dbReference type="GO" id="GO:0006979">
    <property type="term" value="P:response to oxidative stress"/>
    <property type="evidence" value="ECO:0007669"/>
    <property type="project" value="TreeGrafter"/>
</dbReference>
<proteinExistence type="predicted"/>
<dbReference type="PANTHER" id="PTHR32154">
    <property type="entry name" value="PYRUVATE-FLAVODOXIN OXIDOREDUCTASE-RELATED"/>
    <property type="match status" value="1"/>
</dbReference>
<dbReference type="CDD" id="cd07034">
    <property type="entry name" value="TPP_PYR_PFOR_IOR-alpha_like"/>
    <property type="match status" value="1"/>
</dbReference>
<dbReference type="Proteomes" id="UP000199411">
    <property type="component" value="Unassembled WGS sequence"/>
</dbReference>
<dbReference type="InterPro" id="IPR009014">
    <property type="entry name" value="Transketo_C/PFOR_II"/>
</dbReference>
<dbReference type="InterPro" id="IPR050722">
    <property type="entry name" value="Pyruvate:ferred/Flavod_OxRd"/>
</dbReference>
<dbReference type="AlphaFoldDB" id="A0A1G6QBR8"/>
<dbReference type="InterPro" id="IPR033412">
    <property type="entry name" value="PFOR_II"/>
</dbReference>
<dbReference type="OrthoDB" id="9794954at2"/>
<evidence type="ECO:0000313" key="4">
    <source>
        <dbReference type="EMBL" id="SDC89930.1"/>
    </source>
</evidence>
<keyword evidence="5" id="KW-1185">Reference proteome</keyword>
<dbReference type="SUPFAM" id="SSF52922">
    <property type="entry name" value="TK C-terminal domain-like"/>
    <property type="match status" value="1"/>
</dbReference>
<dbReference type="PANTHER" id="PTHR32154:SF0">
    <property type="entry name" value="PYRUVATE-FLAVODOXIN OXIDOREDUCTASE-RELATED"/>
    <property type="match status" value="1"/>
</dbReference>
<feature type="domain" description="Pyruvate:ferredoxin oxidoreductase core" evidence="3">
    <location>
        <begin position="258"/>
        <end position="353"/>
    </location>
</feature>
<evidence type="ECO:0000256" key="1">
    <source>
        <dbReference type="ARBA" id="ARBA00023002"/>
    </source>
</evidence>
<evidence type="ECO:0000259" key="3">
    <source>
        <dbReference type="Pfam" id="PF17147"/>
    </source>
</evidence>
<keyword evidence="1" id="KW-0560">Oxidoreductase</keyword>
<protein>
    <submittedName>
        <fullName evidence="4">Pyruvate ferredoxin oxidoreductase alpha subunit</fullName>
    </submittedName>
</protein>
<dbReference type="Gene3D" id="3.40.50.970">
    <property type="match status" value="1"/>
</dbReference>
<dbReference type="EMBL" id="FMYU01000011">
    <property type="protein sequence ID" value="SDC89930.1"/>
    <property type="molecule type" value="Genomic_DNA"/>
</dbReference>
<gene>
    <name evidence="4" type="ORF">SAMN05660835_01553</name>
</gene>
<dbReference type="GO" id="GO:0016491">
    <property type="term" value="F:oxidoreductase activity"/>
    <property type="evidence" value="ECO:0007669"/>
    <property type="project" value="UniProtKB-KW"/>
</dbReference>
<reference evidence="5" key="1">
    <citation type="submission" date="2016-10" db="EMBL/GenBank/DDBJ databases">
        <authorList>
            <person name="Varghese N."/>
            <person name="Submissions S."/>
        </authorList>
    </citation>
    <scope>NUCLEOTIDE SEQUENCE [LARGE SCALE GENOMIC DNA]</scope>
    <source>
        <strain evidence="5">DSM 8415</strain>
    </source>
</reference>
<feature type="domain" description="Pyruvate flavodoxin/ferredoxin oxidoreductase pyrimidine binding" evidence="2">
    <location>
        <begin position="16"/>
        <end position="227"/>
    </location>
</feature>
<evidence type="ECO:0000259" key="2">
    <source>
        <dbReference type="Pfam" id="PF01855"/>
    </source>
</evidence>
<evidence type="ECO:0000313" key="5">
    <source>
        <dbReference type="Proteomes" id="UP000199411"/>
    </source>
</evidence>
<dbReference type="Pfam" id="PF01855">
    <property type="entry name" value="POR_N"/>
    <property type="match status" value="1"/>
</dbReference>
<dbReference type="SUPFAM" id="SSF52518">
    <property type="entry name" value="Thiamin diphosphate-binding fold (THDP-binding)"/>
    <property type="match status" value="1"/>
</dbReference>
<dbReference type="FunFam" id="3.40.50.970:FF:000012">
    <property type="entry name" value="Pyruvate:ferredoxin (Flavodoxin) oxidoreductase"/>
    <property type="match status" value="1"/>
</dbReference>
<dbReference type="InterPro" id="IPR029061">
    <property type="entry name" value="THDP-binding"/>
</dbReference>
<dbReference type="Pfam" id="PF17147">
    <property type="entry name" value="PFOR_II"/>
    <property type="match status" value="1"/>
</dbReference>